<dbReference type="GO" id="GO:0006384">
    <property type="term" value="P:transcription initiation at RNA polymerase III promoter"/>
    <property type="evidence" value="ECO:0007669"/>
    <property type="project" value="InterPro"/>
</dbReference>
<reference evidence="3 4" key="1">
    <citation type="submission" date="2024-03" db="EMBL/GenBank/DDBJ databases">
        <title>The genome assembly and annotation of the cricket Gryllus longicercus Weissman &amp; Gray.</title>
        <authorList>
            <person name="Szrajer S."/>
            <person name="Gray D."/>
            <person name="Ylla G."/>
        </authorList>
    </citation>
    <scope>NUCLEOTIDE SEQUENCE [LARGE SCALE GENOMIC DNA]</scope>
    <source>
        <strain evidence="3">DAG 2021-001</strain>
        <tissue evidence="3">Whole body minus gut</tissue>
    </source>
</reference>
<dbReference type="PANTHER" id="PTHR15496:SF2">
    <property type="entry name" value="GENERAL TRANSCRIPTION FACTOR 3C POLYPEPTIDE 4"/>
    <property type="match status" value="1"/>
</dbReference>
<keyword evidence="4" id="KW-1185">Reference proteome</keyword>
<feature type="compositionally biased region" description="Acidic residues" evidence="1">
    <location>
        <begin position="824"/>
        <end position="836"/>
    </location>
</feature>
<dbReference type="Proteomes" id="UP001378592">
    <property type="component" value="Unassembled WGS sequence"/>
</dbReference>
<evidence type="ECO:0000259" key="2">
    <source>
        <dbReference type="Pfam" id="PF12657"/>
    </source>
</evidence>
<feature type="compositionally biased region" description="Basic and acidic residues" evidence="1">
    <location>
        <begin position="1166"/>
        <end position="1183"/>
    </location>
</feature>
<dbReference type="SUPFAM" id="SSF69349">
    <property type="entry name" value="Phage fibre proteins"/>
    <property type="match status" value="1"/>
</dbReference>
<dbReference type="PANTHER" id="PTHR15496">
    <property type="entry name" value="GENERAL TRANSCRIPTION FACTOR 3C POLYPEPTIDE 4 FAMILY"/>
    <property type="match status" value="1"/>
</dbReference>
<feature type="domain" description="Transcription factor IIIC 90kDa subunit N-terminal" evidence="2">
    <location>
        <begin position="25"/>
        <end position="449"/>
    </location>
</feature>
<feature type="region of interest" description="Disordered" evidence="1">
    <location>
        <begin position="814"/>
        <end position="1189"/>
    </location>
</feature>
<gene>
    <name evidence="3" type="ORF">R5R35_005688</name>
</gene>
<dbReference type="InterPro" id="IPR024761">
    <property type="entry name" value="TFIIIC_delta_N"/>
</dbReference>
<evidence type="ECO:0000313" key="3">
    <source>
        <dbReference type="EMBL" id="KAK7867051.1"/>
    </source>
</evidence>
<evidence type="ECO:0000313" key="4">
    <source>
        <dbReference type="Proteomes" id="UP001378592"/>
    </source>
</evidence>
<evidence type="ECO:0000256" key="1">
    <source>
        <dbReference type="SAM" id="MobiDB-lite"/>
    </source>
</evidence>
<dbReference type="InterPro" id="IPR044230">
    <property type="entry name" value="GTF3C4"/>
</dbReference>
<accession>A0AAN9VPA3</accession>
<protein>
    <recommendedName>
        <fullName evidence="2">Transcription factor IIIC 90kDa subunit N-terminal domain-containing protein</fullName>
    </recommendedName>
</protein>
<name>A0AAN9VPA3_9ORTH</name>
<dbReference type="Pfam" id="PF12657">
    <property type="entry name" value="TFIIIC_delta"/>
    <property type="match status" value="1"/>
</dbReference>
<dbReference type="GO" id="GO:0004402">
    <property type="term" value="F:histone acetyltransferase activity"/>
    <property type="evidence" value="ECO:0007669"/>
    <property type="project" value="InterPro"/>
</dbReference>
<comment type="caution">
    <text evidence="3">The sequence shown here is derived from an EMBL/GenBank/DDBJ whole genome shotgun (WGS) entry which is preliminary data.</text>
</comment>
<proteinExistence type="predicted"/>
<dbReference type="EMBL" id="JAZDUA010000128">
    <property type="protein sequence ID" value="KAK7867051.1"/>
    <property type="molecule type" value="Genomic_DNA"/>
</dbReference>
<organism evidence="3 4">
    <name type="scientific">Gryllus longicercus</name>
    <dbReference type="NCBI Taxonomy" id="2509291"/>
    <lineage>
        <taxon>Eukaryota</taxon>
        <taxon>Metazoa</taxon>
        <taxon>Ecdysozoa</taxon>
        <taxon>Arthropoda</taxon>
        <taxon>Hexapoda</taxon>
        <taxon>Insecta</taxon>
        <taxon>Pterygota</taxon>
        <taxon>Neoptera</taxon>
        <taxon>Polyneoptera</taxon>
        <taxon>Orthoptera</taxon>
        <taxon>Ensifera</taxon>
        <taxon>Gryllidea</taxon>
        <taxon>Grylloidea</taxon>
        <taxon>Gryllidae</taxon>
        <taxon>Gryllinae</taxon>
        <taxon>Gryllus</taxon>
    </lineage>
</organism>
<sequence length="1210" mass="136399">MEEINVKELYSVLSSTIQSDNGMSWSEDHKVSVISASAIHVYEVVPNPNATTGEMSLKKSKIKPSDDAPTADAGMDTKNLIFRLEQRDAYRLILDMKLAPHFPEARPPEPRFTAAQWSPACMYQDHRCIIATLTCTGCLKLYVPYFNCWVEVTDISQFWVKNCKAQWTDKVDEMSSAAEFATLQRRTSQLKITGMVWGNMIKLEQERYSFIATISHYGTLALWKVNHLPDLGIPAQNYYPQLLTTCETNMYNASSLHWMQWSEKQISVIVGDSNGCVTAVTFSFDDINESVSVLNVQQIWKEKDHMKVSGIKSLPHSSICDVKQRILGVTKNSFLLIFLITQEEVASYCHYHLGGLPLTGLEVYNDDSFIVCSLSGVLCKYHVRVEKTKENYKLLTSKNILKTNLSWQDMACFGISKNYNNGLWTLCTNLCKMYDHLVKRRPSQVVFCTISEGGDDIKDSINEIPTKIASSKLRFNWESLEVFRMNYLKELKASPAKEIQFQNDIENMSTTELQMELWRSRILVTHLIMTDTVVGNPEACAYVTLLEELILCRHACKYIHSLLERNKTEPLDQKGLYKLGLLRLWLETWLSHNKPGKTDKNSESKIADFSNNDVPDVNDSVKTINDSIIKMENNFEMDTSEDAQIDAPSSLSGSVVYMNDNVGDNDAASVASFDDAISTDSNSSSVVSEKDVISKRLQIQQGRVPANFLKIKLVATSEQVISTLALPIVPGTLEKEQCAFCEQEVQMDIDWRSGTCPANHRLSRCCHCLSRCHRIPYRLCIVCSSVACLDIDCDLEPFCTFCDSPLFVDEKFKKPGFIPRPQEPTDEEAEDESEEKSEDKSEEKVEDKLEEKVEDKSGEKVEDKSDEKVEDKSDEKVEDKSDEKVEDKSDEKVEDKSEEKVEGKSEEKVEDKPDGKIQDNSEEKVQDKSEEKAKGKSEEKAKGKSEEKAKGKSEEKTKGKSVEKTKGKSVEKTKGKSVEKTKGKSVEKTKGKSEEKTKGKSEEKTKGKSEEKAKGKSEEKAKGKSEEKTKGKSEEKTKGKSEEKTKGKSEEKTKGKSEEKTKGKSEEKTKGKSEEKTKGKSEEKTKGKSEEKTKGKSEEKTKGKSEEKAKSKSEKKAKDKTEKKVKGKSEEKIKDKSEEKATDKSKEKAEDKVEKMVKAKSGGNGEKIKEKTKEGKNEQKTEEQMECEESICVTTENLSAISDVPMDTDI</sequence>
<dbReference type="AlphaFoldDB" id="A0AAN9VPA3"/>
<dbReference type="GO" id="GO:0000127">
    <property type="term" value="C:transcription factor TFIIIC complex"/>
    <property type="evidence" value="ECO:0007669"/>
    <property type="project" value="InterPro"/>
</dbReference>
<feature type="compositionally biased region" description="Basic and acidic residues" evidence="1">
    <location>
        <begin position="837"/>
        <end position="1157"/>
    </location>
</feature>